<evidence type="ECO:0000256" key="12">
    <source>
        <dbReference type="HAMAP-Rule" id="MF_01491"/>
    </source>
</evidence>
<comment type="similarity">
    <text evidence="12">Belongs to the metallo-beta-lactamase superfamily. RNA-metabolizing metallo-beta-lactamase-like family. Bacterial RNase J subfamily.</text>
</comment>
<keyword evidence="10 12" id="KW-0269">Exonuclease</keyword>
<evidence type="ECO:0000256" key="8">
    <source>
        <dbReference type="ARBA" id="ARBA00022801"/>
    </source>
</evidence>
<dbReference type="InterPro" id="IPR036866">
    <property type="entry name" value="RibonucZ/Hydroxyglut_hydro"/>
</dbReference>
<keyword evidence="15" id="KW-1185">Reference proteome</keyword>
<comment type="caution">
    <text evidence="14">The sequence shown here is derived from an EMBL/GenBank/DDBJ whole genome shotgun (WGS) entry which is preliminary data.</text>
</comment>
<comment type="caution">
    <text evidence="12">Lacks conserved residue(s) required for the propagation of feature annotation.</text>
</comment>
<organism evidence="14 15">
    <name type="scientific">Enterococcus aquimarinus</name>
    <dbReference type="NCBI Taxonomy" id="328396"/>
    <lineage>
        <taxon>Bacteria</taxon>
        <taxon>Bacillati</taxon>
        <taxon>Bacillota</taxon>
        <taxon>Bacilli</taxon>
        <taxon>Lactobacillales</taxon>
        <taxon>Enterococcaceae</taxon>
        <taxon>Enterococcus</taxon>
    </lineage>
</organism>
<dbReference type="Gene3D" id="3.60.15.10">
    <property type="entry name" value="Ribonuclease Z/Hydroxyacylglutathione hydrolase-like"/>
    <property type="match status" value="1"/>
</dbReference>
<dbReference type="Pfam" id="PF00753">
    <property type="entry name" value="Lactamase_B"/>
    <property type="match status" value="1"/>
</dbReference>
<feature type="domain" description="Metallo-beta-lactamase" evidence="13">
    <location>
        <begin position="19"/>
        <end position="219"/>
    </location>
</feature>
<dbReference type="AlphaFoldDB" id="A0A1L8QN37"/>
<dbReference type="SUPFAM" id="SSF56281">
    <property type="entry name" value="Metallo-hydrolase/oxidoreductase"/>
    <property type="match status" value="1"/>
</dbReference>
<keyword evidence="11 12" id="KW-0694">RNA-binding</keyword>
<dbReference type="InterPro" id="IPR011108">
    <property type="entry name" value="RMMBL"/>
</dbReference>
<evidence type="ECO:0000256" key="4">
    <source>
        <dbReference type="ARBA" id="ARBA00022552"/>
    </source>
</evidence>
<dbReference type="Gene3D" id="3.40.50.10710">
    <property type="entry name" value="Metallo-hydrolase/oxidoreductase"/>
    <property type="match status" value="1"/>
</dbReference>
<dbReference type="FunFam" id="3.10.20.580:FF:000001">
    <property type="entry name" value="Ribonuclease J"/>
    <property type="match status" value="1"/>
</dbReference>
<dbReference type="GO" id="GO:0003723">
    <property type="term" value="F:RNA binding"/>
    <property type="evidence" value="ECO:0007669"/>
    <property type="project" value="UniProtKB-UniRule"/>
</dbReference>
<dbReference type="GO" id="GO:0008270">
    <property type="term" value="F:zinc ion binding"/>
    <property type="evidence" value="ECO:0007669"/>
    <property type="project" value="InterPro"/>
</dbReference>
<dbReference type="HAMAP" id="MF_01491">
    <property type="entry name" value="RNase_J_bact"/>
    <property type="match status" value="1"/>
</dbReference>
<keyword evidence="9" id="KW-0862">Zinc</keyword>
<evidence type="ECO:0000256" key="11">
    <source>
        <dbReference type="ARBA" id="ARBA00022884"/>
    </source>
</evidence>
<keyword evidence="6" id="KW-0479">Metal-binding</keyword>
<keyword evidence="4 12" id="KW-0698">rRNA processing</keyword>
<dbReference type="InterPro" id="IPR004613">
    <property type="entry name" value="RNase_J"/>
</dbReference>
<evidence type="ECO:0000259" key="13">
    <source>
        <dbReference type="SMART" id="SM00849"/>
    </source>
</evidence>
<dbReference type="SMART" id="SM00849">
    <property type="entry name" value="Lactamase_B"/>
    <property type="match status" value="1"/>
</dbReference>
<dbReference type="InterPro" id="IPR042173">
    <property type="entry name" value="RNase_J_2"/>
</dbReference>
<dbReference type="Pfam" id="PF17770">
    <property type="entry name" value="RNase_J_C"/>
    <property type="match status" value="1"/>
</dbReference>
<dbReference type="GO" id="GO:0005737">
    <property type="term" value="C:cytoplasm"/>
    <property type="evidence" value="ECO:0007669"/>
    <property type="project" value="UniProtKB-SubCell"/>
</dbReference>
<evidence type="ECO:0000256" key="3">
    <source>
        <dbReference type="ARBA" id="ARBA00022490"/>
    </source>
</evidence>
<keyword evidence="5 12" id="KW-0540">Nuclease</keyword>
<dbReference type="Pfam" id="PF22505">
    <property type="entry name" value="RNase_J_b_CASP"/>
    <property type="match status" value="1"/>
</dbReference>
<dbReference type="STRING" id="328396.RU93_GL001322"/>
<name>A0A1L8QN37_9ENTE</name>
<dbReference type="NCBIfam" id="TIGR00649">
    <property type="entry name" value="MG423"/>
    <property type="match status" value="1"/>
</dbReference>
<keyword evidence="3 12" id="KW-0963">Cytoplasm</keyword>
<dbReference type="EC" id="3.1.-.-" evidence="12"/>
<dbReference type="InterPro" id="IPR030854">
    <property type="entry name" value="RNase_J_bac"/>
</dbReference>
<dbReference type="CDD" id="cd07714">
    <property type="entry name" value="RNaseJ_MBL-fold"/>
    <property type="match status" value="1"/>
</dbReference>
<accession>A0A1L8QN37</accession>
<evidence type="ECO:0000313" key="15">
    <source>
        <dbReference type="Proteomes" id="UP000182149"/>
    </source>
</evidence>
<keyword evidence="7 12" id="KW-0255">Endonuclease</keyword>
<dbReference type="InterPro" id="IPR001279">
    <property type="entry name" value="Metallo-B-lactamas"/>
</dbReference>
<dbReference type="GO" id="GO:0004534">
    <property type="term" value="F:5'-3' RNA exonuclease activity"/>
    <property type="evidence" value="ECO:0007669"/>
    <property type="project" value="UniProtKB-UniRule"/>
</dbReference>
<dbReference type="Gene3D" id="3.10.20.580">
    <property type="match status" value="1"/>
</dbReference>
<dbReference type="EMBL" id="JXKD01000025">
    <property type="protein sequence ID" value="OJG08924.1"/>
    <property type="molecule type" value="Genomic_DNA"/>
</dbReference>
<sequence>MNNLSSIKIIPLSGVRENGKNLYIAEIEEEIFVLDCGLRYPENELLGIDTVIPDFTYLEENADRVAGVFLTHGHADAIGGLPYLLEKLEVPVFGTELTIELAKLAVQRYEPSKHFKEFHVIDCKTEIDFGSSVVSFFRTTHSIPDSVGISLKTSEGSIVYTGDFKFDQTAIPMYQTDFARLAEIGQSGVLALLSTSSNAENPATVASELQIADEVYDNIRYWEGRIIVACVASNLQRLQQVLDAAYRSGRKVVLTGQDFGRIIKTTMKLGKLTLPDENLLVTLKEMKNYADEEILILETGQMGEPIKSLQKMASGSHRAVRVKEGDLAYIATTPTIAMETVMAKTEDIIYRAGGTVKTISDNYRVSGHAGPADLQFMMNFMKPKYMFPIQGEYRLLSAHAKLAEEVGIPKSNIFIAARGDIFELINGEFKLSSSVPSDNIMVDGIGVGDIGNIVLKDRKVLSEDGIFVAVVTISRREKRILSKPQITTRGFVYVKANRDLLREGSDMVEQIVEKHLVDPDFEWAKLKQDIRDQLSRFLFDQTKRRPVILPVIMEGSQRNRRR</sequence>
<evidence type="ECO:0000256" key="9">
    <source>
        <dbReference type="ARBA" id="ARBA00022833"/>
    </source>
</evidence>
<evidence type="ECO:0000256" key="2">
    <source>
        <dbReference type="ARBA" id="ARBA00004496"/>
    </source>
</evidence>
<comment type="subunit">
    <text evidence="12">Homodimer, may be a subunit of the RNA degradosome.</text>
</comment>
<evidence type="ECO:0000256" key="1">
    <source>
        <dbReference type="ARBA" id="ARBA00001947"/>
    </source>
</evidence>
<proteinExistence type="inferred from homology"/>
<evidence type="ECO:0000256" key="6">
    <source>
        <dbReference type="ARBA" id="ARBA00022723"/>
    </source>
</evidence>
<protein>
    <recommendedName>
        <fullName evidence="12">Ribonuclease J</fullName>
        <shortName evidence="12">RNase J</shortName>
        <ecNumber evidence="12">3.1.-.-</ecNumber>
    </recommendedName>
</protein>
<comment type="function">
    <text evidence="12">An RNase that has 5'-3' exonuclease and possibly endonuclease activity. Involved in maturation of rRNA and in some organisms also mRNA maturation and/or decay.</text>
</comment>
<dbReference type="InterPro" id="IPR055132">
    <property type="entry name" value="RNase_J_b_CASP"/>
</dbReference>
<dbReference type="PANTHER" id="PTHR43694:SF4">
    <property type="entry name" value="RIBONUCLEASE J 2"/>
    <property type="match status" value="1"/>
</dbReference>
<dbReference type="GO" id="GO:0004521">
    <property type="term" value="F:RNA endonuclease activity"/>
    <property type="evidence" value="ECO:0007669"/>
    <property type="project" value="UniProtKB-UniRule"/>
</dbReference>
<dbReference type="InterPro" id="IPR041636">
    <property type="entry name" value="RNase_J_C"/>
</dbReference>
<reference evidence="14 15" key="1">
    <citation type="submission" date="2014-12" db="EMBL/GenBank/DDBJ databases">
        <title>Draft genome sequences of 29 type strains of Enterococci.</title>
        <authorList>
            <person name="Zhong Z."/>
            <person name="Sun Z."/>
            <person name="Liu W."/>
            <person name="Zhang W."/>
            <person name="Zhang H."/>
        </authorList>
    </citation>
    <scope>NUCLEOTIDE SEQUENCE [LARGE SCALE GENOMIC DNA]</scope>
    <source>
        <strain evidence="14 15">DSM 17690</strain>
    </source>
</reference>
<dbReference type="GO" id="GO:0006364">
    <property type="term" value="P:rRNA processing"/>
    <property type="evidence" value="ECO:0007669"/>
    <property type="project" value="UniProtKB-UniRule"/>
</dbReference>
<dbReference type="PANTHER" id="PTHR43694">
    <property type="entry name" value="RIBONUCLEASE J"/>
    <property type="match status" value="1"/>
</dbReference>
<evidence type="ECO:0000256" key="10">
    <source>
        <dbReference type="ARBA" id="ARBA00022839"/>
    </source>
</evidence>
<keyword evidence="8 12" id="KW-0378">Hydrolase</keyword>
<evidence type="ECO:0000256" key="7">
    <source>
        <dbReference type="ARBA" id="ARBA00022759"/>
    </source>
</evidence>
<dbReference type="Pfam" id="PF07521">
    <property type="entry name" value="RMMBL"/>
    <property type="match status" value="1"/>
</dbReference>
<dbReference type="Proteomes" id="UP000182149">
    <property type="component" value="Unassembled WGS sequence"/>
</dbReference>
<evidence type="ECO:0000256" key="5">
    <source>
        <dbReference type="ARBA" id="ARBA00022722"/>
    </source>
</evidence>
<gene>
    <name evidence="12" type="primary">rnj</name>
    <name evidence="14" type="ORF">RU93_GL001322</name>
</gene>
<comment type="subcellular location">
    <subcellularLocation>
        <location evidence="2 12">Cytoplasm</location>
    </subcellularLocation>
</comment>
<evidence type="ECO:0000313" key="14">
    <source>
        <dbReference type="EMBL" id="OJG08924.1"/>
    </source>
</evidence>
<comment type="cofactor">
    <cofactor evidence="1">
        <name>Zn(2+)</name>
        <dbReference type="ChEBI" id="CHEBI:29105"/>
    </cofactor>
</comment>